<name>A0A5M6CRN5_9FLAO</name>
<dbReference type="PANTHER" id="PTHR43792:SF9">
    <property type="entry name" value="RIBOSOMAL-PROTEIN-ALANINE ACETYLTRANSFERASE"/>
    <property type="match status" value="1"/>
</dbReference>
<dbReference type="InterPro" id="IPR051531">
    <property type="entry name" value="N-acetyltransferase"/>
</dbReference>
<proteinExistence type="predicted"/>
<dbReference type="Pfam" id="PF13302">
    <property type="entry name" value="Acetyltransf_3"/>
    <property type="match status" value="1"/>
</dbReference>
<dbReference type="PANTHER" id="PTHR43792">
    <property type="entry name" value="GNAT FAMILY, PUTATIVE (AFU_ORTHOLOGUE AFUA_3G00765)-RELATED-RELATED"/>
    <property type="match status" value="1"/>
</dbReference>
<dbReference type="PROSITE" id="PS51186">
    <property type="entry name" value="GNAT"/>
    <property type="match status" value="1"/>
</dbReference>
<comment type="caution">
    <text evidence="2">The sequence shown here is derived from an EMBL/GenBank/DDBJ whole genome shotgun (WGS) entry which is preliminary data.</text>
</comment>
<reference evidence="2 3" key="1">
    <citation type="submission" date="2019-09" db="EMBL/GenBank/DDBJ databases">
        <title>Genome sequence and assembly of Flavobacterium sp.</title>
        <authorList>
            <person name="Chhetri G."/>
        </authorList>
    </citation>
    <scope>NUCLEOTIDE SEQUENCE [LARGE SCALE GENOMIC DNA]</scope>
    <source>
        <strain evidence="2 3">SNL9</strain>
    </source>
</reference>
<dbReference type="InterPro" id="IPR016181">
    <property type="entry name" value="Acyl_CoA_acyltransferase"/>
</dbReference>
<dbReference type="GO" id="GO:0008999">
    <property type="term" value="F:protein-N-terminal-alanine acetyltransferase activity"/>
    <property type="evidence" value="ECO:0007669"/>
    <property type="project" value="TreeGrafter"/>
</dbReference>
<dbReference type="Gene3D" id="3.40.630.30">
    <property type="match status" value="1"/>
</dbReference>
<accession>A0A5M6CRN5</accession>
<organism evidence="2 3">
    <name type="scientific">Paenimyroides baculatum</name>
    <dbReference type="NCBI Taxonomy" id="2608000"/>
    <lineage>
        <taxon>Bacteria</taxon>
        <taxon>Pseudomonadati</taxon>
        <taxon>Bacteroidota</taxon>
        <taxon>Flavobacteriia</taxon>
        <taxon>Flavobacteriales</taxon>
        <taxon>Flavobacteriaceae</taxon>
        <taxon>Paenimyroides</taxon>
    </lineage>
</organism>
<dbReference type="EMBL" id="VWSG01000003">
    <property type="protein sequence ID" value="KAA5535765.1"/>
    <property type="molecule type" value="Genomic_DNA"/>
</dbReference>
<protein>
    <submittedName>
        <fullName evidence="2">GNAT family N-acetyltransferase</fullName>
    </submittedName>
</protein>
<keyword evidence="3" id="KW-1185">Reference proteome</keyword>
<dbReference type="AlphaFoldDB" id="A0A5M6CRN5"/>
<dbReference type="CDD" id="cd04301">
    <property type="entry name" value="NAT_SF"/>
    <property type="match status" value="1"/>
</dbReference>
<feature type="domain" description="N-acetyltransferase" evidence="1">
    <location>
        <begin position="14"/>
        <end position="161"/>
    </location>
</feature>
<evidence type="ECO:0000259" key="1">
    <source>
        <dbReference type="PROSITE" id="PS51186"/>
    </source>
</evidence>
<dbReference type="SUPFAM" id="SSF55729">
    <property type="entry name" value="Acyl-CoA N-acyltransferases (Nat)"/>
    <property type="match status" value="1"/>
</dbReference>
<dbReference type="GO" id="GO:0005737">
    <property type="term" value="C:cytoplasm"/>
    <property type="evidence" value="ECO:0007669"/>
    <property type="project" value="TreeGrafter"/>
</dbReference>
<keyword evidence="2" id="KW-0808">Transferase</keyword>
<dbReference type="InterPro" id="IPR000182">
    <property type="entry name" value="GNAT_dom"/>
</dbReference>
<evidence type="ECO:0000313" key="2">
    <source>
        <dbReference type="EMBL" id="KAA5535765.1"/>
    </source>
</evidence>
<sequence length="161" mass="17957">MNLSPYPTIKNDKVLLRQITSTDIPAIVSICFYDALQAKTIEEATAMQAKIDKDIVDGNSIHWGIINSTTNEIVGTCGYYRGLDKGEGELGCVLLPQFYGKGFMTEAMKLAIDYGLNIMGLKKIWAVTTNENIKAVKLLERLNFVKTADLEDNEVEYQLNN</sequence>
<evidence type="ECO:0000313" key="3">
    <source>
        <dbReference type="Proteomes" id="UP000325141"/>
    </source>
</evidence>
<dbReference type="Proteomes" id="UP000325141">
    <property type="component" value="Unassembled WGS sequence"/>
</dbReference>
<dbReference type="RefSeq" id="WP_150010830.1">
    <property type="nucleotide sequence ID" value="NZ_VWSG01000003.1"/>
</dbReference>
<gene>
    <name evidence="2" type="ORF">F0460_04825</name>
</gene>